<dbReference type="Pfam" id="PF00588">
    <property type="entry name" value="SpoU_methylase"/>
    <property type="match status" value="1"/>
</dbReference>
<dbReference type="InterPro" id="IPR029064">
    <property type="entry name" value="Ribosomal_eL30-like_sf"/>
</dbReference>
<evidence type="ECO:0000313" key="5">
    <source>
        <dbReference type="EMBL" id="HEF64799.1"/>
    </source>
</evidence>
<dbReference type="GO" id="GO:0032259">
    <property type="term" value="P:methylation"/>
    <property type="evidence" value="ECO:0007669"/>
    <property type="project" value="UniProtKB-KW"/>
</dbReference>
<dbReference type="AlphaFoldDB" id="A0A7C1FRZ5"/>
<dbReference type="InterPro" id="IPR029026">
    <property type="entry name" value="tRNA_m1G_MTases_N"/>
</dbReference>
<dbReference type="GO" id="GO:0003723">
    <property type="term" value="F:RNA binding"/>
    <property type="evidence" value="ECO:0007669"/>
    <property type="project" value="InterPro"/>
</dbReference>
<dbReference type="GO" id="GO:0008173">
    <property type="term" value="F:RNA methyltransferase activity"/>
    <property type="evidence" value="ECO:0007669"/>
    <property type="project" value="InterPro"/>
</dbReference>
<evidence type="ECO:0000256" key="1">
    <source>
        <dbReference type="ARBA" id="ARBA00007228"/>
    </source>
</evidence>
<accession>A0A7C1FRZ5</accession>
<dbReference type="SUPFAM" id="SSF55315">
    <property type="entry name" value="L30e-like"/>
    <property type="match status" value="1"/>
</dbReference>
<dbReference type="SUPFAM" id="SSF75217">
    <property type="entry name" value="alpha/beta knot"/>
    <property type="match status" value="1"/>
</dbReference>
<organism evidence="5">
    <name type="scientific">Thermomicrobium roseum</name>
    <dbReference type="NCBI Taxonomy" id="500"/>
    <lineage>
        <taxon>Bacteria</taxon>
        <taxon>Pseudomonadati</taxon>
        <taxon>Thermomicrobiota</taxon>
        <taxon>Thermomicrobia</taxon>
        <taxon>Thermomicrobiales</taxon>
        <taxon>Thermomicrobiaceae</taxon>
        <taxon>Thermomicrobium</taxon>
    </lineage>
</organism>
<dbReference type="InterPro" id="IPR013123">
    <property type="entry name" value="SpoU_subst-bd"/>
</dbReference>
<dbReference type="InterPro" id="IPR001537">
    <property type="entry name" value="SpoU_MeTrfase"/>
</dbReference>
<evidence type="ECO:0000256" key="3">
    <source>
        <dbReference type="ARBA" id="ARBA00022679"/>
    </source>
</evidence>
<dbReference type="GO" id="GO:0005737">
    <property type="term" value="C:cytoplasm"/>
    <property type="evidence" value="ECO:0007669"/>
    <property type="project" value="UniProtKB-ARBA"/>
</dbReference>
<dbReference type="Gene3D" id="3.30.1330.30">
    <property type="match status" value="1"/>
</dbReference>
<comment type="similarity">
    <text evidence="1">Belongs to the class IV-like SAM-binding methyltransferase superfamily. RNA methyltransferase TrmH family.</text>
</comment>
<evidence type="ECO:0000256" key="2">
    <source>
        <dbReference type="ARBA" id="ARBA00022603"/>
    </source>
</evidence>
<dbReference type="PANTHER" id="PTHR43191">
    <property type="entry name" value="RRNA METHYLTRANSFERASE 3"/>
    <property type="match status" value="1"/>
</dbReference>
<dbReference type="InterPro" id="IPR029028">
    <property type="entry name" value="Alpha/beta_knot_MTases"/>
</dbReference>
<dbReference type="CDD" id="cd18095">
    <property type="entry name" value="SpoU-like_rRNA-MTase"/>
    <property type="match status" value="1"/>
</dbReference>
<proteinExistence type="inferred from homology"/>
<comment type="caution">
    <text evidence="5">The sequence shown here is derived from an EMBL/GenBank/DDBJ whole genome shotgun (WGS) entry which is preliminary data.</text>
</comment>
<evidence type="ECO:0000259" key="4">
    <source>
        <dbReference type="SMART" id="SM00967"/>
    </source>
</evidence>
<gene>
    <name evidence="5" type="ORF">ENP47_04265</name>
</gene>
<keyword evidence="3 5" id="KW-0808">Transferase</keyword>
<name>A0A7C1FRZ5_THERO</name>
<feature type="domain" description="RNA 2-O ribose methyltransferase substrate binding" evidence="4">
    <location>
        <begin position="32"/>
        <end position="107"/>
    </location>
</feature>
<dbReference type="GO" id="GO:0006396">
    <property type="term" value="P:RNA processing"/>
    <property type="evidence" value="ECO:0007669"/>
    <property type="project" value="InterPro"/>
</dbReference>
<reference evidence="5" key="1">
    <citation type="journal article" date="2020" name="mSystems">
        <title>Genome- and Community-Level Interaction Insights into Carbon Utilization and Element Cycling Functions of Hydrothermarchaeota in Hydrothermal Sediment.</title>
        <authorList>
            <person name="Zhou Z."/>
            <person name="Liu Y."/>
            <person name="Xu W."/>
            <person name="Pan J."/>
            <person name="Luo Z.H."/>
            <person name="Li M."/>
        </authorList>
    </citation>
    <scope>NUCLEOTIDE SEQUENCE [LARGE SCALE GENOMIC DNA]</scope>
    <source>
        <strain evidence="5">SpSt-222</strain>
    </source>
</reference>
<dbReference type="Pfam" id="PF22435">
    <property type="entry name" value="MRM3-like_sub_bind"/>
    <property type="match status" value="1"/>
</dbReference>
<protein>
    <submittedName>
        <fullName evidence="5">RNA methyltransferase</fullName>
    </submittedName>
</protein>
<dbReference type="Gene3D" id="3.40.1280.10">
    <property type="match status" value="1"/>
</dbReference>
<dbReference type="SMART" id="SM00967">
    <property type="entry name" value="SpoU_sub_bind"/>
    <property type="match status" value="1"/>
</dbReference>
<sequence>MTRLVTSRRHPLVAYARSLRERRVRERERAFLVEGPRTIADAIAAGFWPKLLYFSPHRAGAEEQQIVEEARKRGISIVAVSDEILQYVADTVTPQAVIAVFPFPSLEIRIPEREALLLLVVDRLQDPGNLGTLLRSALGAGAHAAFLTPGTVDPFNAKVVRAAAGSHFRLPIEELAGDKEAWIHRVEQLVVGDPRASLAYDELDWTRASALVIGSEAHGVSPQLRQLATHHVAIPLRGGLESLNAAVAGSVMLFEAARQRRMATRKATTRE</sequence>
<dbReference type="PANTHER" id="PTHR43191:SF2">
    <property type="entry name" value="RRNA METHYLTRANSFERASE 3, MITOCHONDRIAL"/>
    <property type="match status" value="1"/>
</dbReference>
<dbReference type="InterPro" id="IPR051259">
    <property type="entry name" value="rRNA_Methyltransferase"/>
</dbReference>
<dbReference type="InterPro" id="IPR053888">
    <property type="entry name" value="MRM3-like_sub_bind"/>
</dbReference>
<keyword evidence="2 5" id="KW-0489">Methyltransferase</keyword>
<dbReference type="EMBL" id="DSJL01000009">
    <property type="protein sequence ID" value="HEF64799.1"/>
    <property type="molecule type" value="Genomic_DNA"/>
</dbReference>